<dbReference type="GO" id="GO:0016491">
    <property type="term" value="F:oxidoreductase activity"/>
    <property type="evidence" value="ECO:0007669"/>
    <property type="project" value="InterPro"/>
</dbReference>
<evidence type="ECO:0000313" key="4">
    <source>
        <dbReference type="EMBL" id="GMN72607.1"/>
    </source>
</evidence>
<dbReference type="Gene3D" id="3.30.465.10">
    <property type="match status" value="1"/>
</dbReference>
<accession>A0AA88ELV1</accession>
<sequence length="127" mass="14796">MDEISESALPFPHRAGNLLAIHYFVVWEKHDGKTEQHLSWARKLYKYMTPYVSKNPRATYLNFRDLDIGINEDDGETTSTCDNVQQPSIWGPKYFKNNFEKLIMVKTLVDPTNFFTNEQSIPPLLLN</sequence>
<dbReference type="InterPro" id="IPR012951">
    <property type="entry name" value="BBE"/>
</dbReference>
<feature type="domain" description="Berberine/berberine-like" evidence="3">
    <location>
        <begin position="59"/>
        <end position="122"/>
    </location>
</feature>
<gene>
    <name evidence="4" type="ORF">TIFTF001_055643</name>
    <name evidence="5" type="ORF">TIFTF001_055645</name>
    <name evidence="6" type="ORF">TIFTF001_055646</name>
    <name evidence="7" type="ORF">TIFTF001_055648</name>
</gene>
<evidence type="ECO:0000313" key="8">
    <source>
        <dbReference type="Proteomes" id="UP001187192"/>
    </source>
</evidence>
<keyword evidence="1" id="KW-0285">Flavoprotein</keyword>
<dbReference type="AlphaFoldDB" id="A0AA88ELV1"/>
<dbReference type="Pfam" id="PF08031">
    <property type="entry name" value="BBE"/>
    <property type="match status" value="1"/>
</dbReference>
<dbReference type="EMBL" id="BTGU01018124">
    <property type="protein sequence ID" value="GMN72607.1"/>
    <property type="molecule type" value="Genomic_DNA"/>
</dbReference>
<dbReference type="EMBL" id="BTGU01018125">
    <property type="protein sequence ID" value="GMN72614.1"/>
    <property type="molecule type" value="Genomic_DNA"/>
</dbReference>
<evidence type="ECO:0000313" key="6">
    <source>
        <dbReference type="EMBL" id="GMN72619.1"/>
    </source>
</evidence>
<keyword evidence="2" id="KW-0274">FAD</keyword>
<dbReference type="EMBL" id="BTGU01018127">
    <property type="protein sequence ID" value="GMN72624.1"/>
    <property type="molecule type" value="Genomic_DNA"/>
</dbReference>
<evidence type="ECO:0000256" key="1">
    <source>
        <dbReference type="ARBA" id="ARBA00022630"/>
    </source>
</evidence>
<name>A0AA88ELV1_FICCA</name>
<dbReference type="InterPro" id="IPR016169">
    <property type="entry name" value="FAD-bd_PCMH_sub2"/>
</dbReference>
<dbReference type="PANTHER" id="PTHR32448">
    <property type="entry name" value="OS08G0158400 PROTEIN"/>
    <property type="match status" value="1"/>
</dbReference>
<keyword evidence="8" id="KW-1185">Reference proteome</keyword>
<dbReference type="Gene3D" id="3.40.462.20">
    <property type="match status" value="1"/>
</dbReference>
<dbReference type="GO" id="GO:0050660">
    <property type="term" value="F:flavin adenine dinucleotide binding"/>
    <property type="evidence" value="ECO:0007669"/>
    <property type="project" value="InterPro"/>
</dbReference>
<organism evidence="5 8">
    <name type="scientific">Ficus carica</name>
    <name type="common">Common fig</name>
    <dbReference type="NCBI Taxonomy" id="3494"/>
    <lineage>
        <taxon>Eukaryota</taxon>
        <taxon>Viridiplantae</taxon>
        <taxon>Streptophyta</taxon>
        <taxon>Embryophyta</taxon>
        <taxon>Tracheophyta</taxon>
        <taxon>Spermatophyta</taxon>
        <taxon>Magnoliopsida</taxon>
        <taxon>eudicotyledons</taxon>
        <taxon>Gunneridae</taxon>
        <taxon>Pentapetalae</taxon>
        <taxon>rosids</taxon>
        <taxon>fabids</taxon>
        <taxon>Rosales</taxon>
        <taxon>Moraceae</taxon>
        <taxon>Ficeae</taxon>
        <taxon>Ficus</taxon>
    </lineage>
</organism>
<evidence type="ECO:0000313" key="5">
    <source>
        <dbReference type="EMBL" id="GMN72614.1"/>
    </source>
</evidence>
<reference evidence="5" key="1">
    <citation type="submission" date="2023-07" db="EMBL/GenBank/DDBJ databases">
        <title>draft genome sequence of fig (Ficus carica).</title>
        <authorList>
            <person name="Takahashi T."/>
            <person name="Nishimura K."/>
        </authorList>
    </citation>
    <scope>NUCLEOTIDE SEQUENCE</scope>
</reference>
<evidence type="ECO:0000259" key="3">
    <source>
        <dbReference type="Pfam" id="PF08031"/>
    </source>
</evidence>
<comment type="caution">
    <text evidence="5">The sequence shown here is derived from an EMBL/GenBank/DDBJ whole genome shotgun (WGS) entry which is preliminary data.</text>
</comment>
<evidence type="ECO:0000256" key="2">
    <source>
        <dbReference type="ARBA" id="ARBA00022827"/>
    </source>
</evidence>
<dbReference type="Proteomes" id="UP001187192">
    <property type="component" value="Unassembled WGS sequence"/>
</dbReference>
<protein>
    <recommendedName>
        <fullName evidence="3">Berberine/berberine-like domain-containing protein</fullName>
    </recommendedName>
</protein>
<dbReference type="EMBL" id="BTGU01018126">
    <property type="protein sequence ID" value="GMN72619.1"/>
    <property type="molecule type" value="Genomic_DNA"/>
</dbReference>
<evidence type="ECO:0000313" key="7">
    <source>
        <dbReference type="EMBL" id="GMN72624.1"/>
    </source>
</evidence>
<proteinExistence type="predicted"/>